<keyword evidence="6" id="KW-1185">Reference proteome</keyword>
<evidence type="ECO:0000313" key="5">
    <source>
        <dbReference type="EMBL" id="SCW70920.1"/>
    </source>
</evidence>
<keyword evidence="2" id="KW-0238">DNA-binding</keyword>
<dbReference type="PROSITE" id="PS50932">
    <property type="entry name" value="HTH_LACI_2"/>
    <property type="match status" value="1"/>
</dbReference>
<evidence type="ECO:0000313" key="6">
    <source>
        <dbReference type="Proteomes" id="UP000199150"/>
    </source>
</evidence>
<dbReference type="SMART" id="SM00354">
    <property type="entry name" value="HTH_LACI"/>
    <property type="match status" value="1"/>
</dbReference>
<dbReference type="STRING" id="260084.SAMN02927928_2787"/>
<organism evidence="5 6">
    <name type="scientific">Asticcacaulis taihuensis</name>
    <dbReference type="NCBI Taxonomy" id="260084"/>
    <lineage>
        <taxon>Bacteria</taxon>
        <taxon>Pseudomonadati</taxon>
        <taxon>Pseudomonadota</taxon>
        <taxon>Alphaproteobacteria</taxon>
        <taxon>Caulobacterales</taxon>
        <taxon>Caulobacteraceae</taxon>
        <taxon>Asticcacaulis</taxon>
    </lineage>
</organism>
<name>A0A1G4SP18_9CAUL</name>
<evidence type="ECO:0000256" key="1">
    <source>
        <dbReference type="ARBA" id="ARBA00023015"/>
    </source>
</evidence>
<dbReference type="Pfam" id="PF00356">
    <property type="entry name" value="LacI"/>
    <property type="match status" value="1"/>
</dbReference>
<keyword evidence="3" id="KW-0804">Transcription</keyword>
<dbReference type="GO" id="GO:0000976">
    <property type="term" value="F:transcription cis-regulatory region binding"/>
    <property type="evidence" value="ECO:0007669"/>
    <property type="project" value="TreeGrafter"/>
</dbReference>
<dbReference type="CDD" id="cd01392">
    <property type="entry name" value="HTH_LacI"/>
    <property type="match status" value="1"/>
</dbReference>
<feature type="domain" description="HTH lacI-type" evidence="4">
    <location>
        <begin position="9"/>
        <end position="63"/>
    </location>
</feature>
<dbReference type="PANTHER" id="PTHR30146:SF120">
    <property type="entry name" value="ALANINE RACEMASE"/>
    <property type="match status" value="1"/>
</dbReference>
<dbReference type="SUPFAM" id="SSF53822">
    <property type="entry name" value="Periplasmic binding protein-like I"/>
    <property type="match status" value="1"/>
</dbReference>
<dbReference type="InterPro" id="IPR028082">
    <property type="entry name" value="Peripla_BP_I"/>
</dbReference>
<dbReference type="AlphaFoldDB" id="A0A1G4SP18"/>
<reference evidence="6" key="1">
    <citation type="submission" date="2016-10" db="EMBL/GenBank/DDBJ databases">
        <authorList>
            <person name="Varghese N."/>
            <person name="Submissions S."/>
        </authorList>
    </citation>
    <scope>NUCLEOTIDE SEQUENCE [LARGE SCALE GENOMIC DNA]</scope>
    <source>
        <strain evidence="6">CGMCC 1.3431</strain>
    </source>
</reference>
<dbReference type="PANTHER" id="PTHR30146">
    <property type="entry name" value="LACI-RELATED TRANSCRIPTIONAL REPRESSOR"/>
    <property type="match status" value="1"/>
</dbReference>
<protein>
    <submittedName>
        <fullName evidence="5">Transcriptional regulator, LacI family</fullName>
    </submittedName>
</protein>
<dbReference type="RefSeq" id="WP_170828333.1">
    <property type="nucleotide sequence ID" value="NZ_CBCRYE010000003.1"/>
</dbReference>
<dbReference type="PROSITE" id="PS00356">
    <property type="entry name" value="HTH_LACI_1"/>
    <property type="match status" value="1"/>
</dbReference>
<dbReference type="Gene3D" id="1.10.260.40">
    <property type="entry name" value="lambda repressor-like DNA-binding domains"/>
    <property type="match status" value="1"/>
</dbReference>
<dbReference type="CDD" id="cd06295">
    <property type="entry name" value="PBP1_CelR"/>
    <property type="match status" value="1"/>
</dbReference>
<dbReference type="InterPro" id="IPR000843">
    <property type="entry name" value="HTH_LacI"/>
</dbReference>
<evidence type="ECO:0000256" key="2">
    <source>
        <dbReference type="ARBA" id="ARBA00023125"/>
    </source>
</evidence>
<keyword evidence="1" id="KW-0805">Transcription regulation</keyword>
<gene>
    <name evidence="5" type="ORF">SAMN02927928_2787</name>
</gene>
<dbReference type="Proteomes" id="UP000199150">
    <property type="component" value="Unassembled WGS sequence"/>
</dbReference>
<sequence length="340" mass="37012">MMDTISGKVRLEDIARIAGVSVATVSRALNDSPAVNRVTKRRVWKIARDHNYVLNQDMPMSMSGSQATIAIVIPPPHGREGRFSDPFYQELISAVGEAARDMGCDLLLSHLTPRSQNDLATLMANIKADGVIFLGQSYLHDRFNHLANSTNKFIVWGQEIPGQKYCTVGSNNLQGGTRATSHLVRLGRKRIAYFGETEGVEMKLRYQGYLNVLSENDLAPDPRLVVSTHFEIASAEAAVLNLINKGIKFDGLFACSDIIAFGAIRGLMRAGLRVPEDVSVVGYDNITLASLTHPSLTTISQDLARAGKLMVSKLIGSISNDESHSEIVSTELVVRESCGG</sequence>
<dbReference type="PRINTS" id="PR00036">
    <property type="entry name" value="HTHLACI"/>
</dbReference>
<dbReference type="GO" id="GO:0003700">
    <property type="term" value="F:DNA-binding transcription factor activity"/>
    <property type="evidence" value="ECO:0007669"/>
    <property type="project" value="TreeGrafter"/>
</dbReference>
<dbReference type="InterPro" id="IPR046335">
    <property type="entry name" value="LacI/GalR-like_sensor"/>
</dbReference>
<dbReference type="Pfam" id="PF13377">
    <property type="entry name" value="Peripla_BP_3"/>
    <property type="match status" value="1"/>
</dbReference>
<dbReference type="Gene3D" id="3.40.50.2300">
    <property type="match status" value="2"/>
</dbReference>
<evidence type="ECO:0000259" key="4">
    <source>
        <dbReference type="PROSITE" id="PS50932"/>
    </source>
</evidence>
<dbReference type="EMBL" id="FMTS01000005">
    <property type="protein sequence ID" value="SCW70920.1"/>
    <property type="molecule type" value="Genomic_DNA"/>
</dbReference>
<dbReference type="InterPro" id="IPR010982">
    <property type="entry name" value="Lambda_DNA-bd_dom_sf"/>
</dbReference>
<proteinExistence type="predicted"/>
<accession>A0A1G4SP18</accession>
<dbReference type="SUPFAM" id="SSF47413">
    <property type="entry name" value="lambda repressor-like DNA-binding domains"/>
    <property type="match status" value="1"/>
</dbReference>
<evidence type="ECO:0000256" key="3">
    <source>
        <dbReference type="ARBA" id="ARBA00023163"/>
    </source>
</evidence>